<dbReference type="Gene3D" id="3.40.50.720">
    <property type="entry name" value="NAD(P)-binding Rossmann-like Domain"/>
    <property type="match status" value="1"/>
</dbReference>
<feature type="transmembrane region" description="Helical" evidence="7">
    <location>
        <begin position="75"/>
        <end position="97"/>
    </location>
</feature>
<comment type="subcellular location">
    <subcellularLocation>
        <location evidence="1">Membrane</location>
        <topology evidence="1">Multi-pass membrane protein</topology>
    </subcellularLocation>
</comment>
<accession>A0A371AYZ6</accession>
<evidence type="ECO:0000256" key="7">
    <source>
        <dbReference type="SAM" id="Phobius"/>
    </source>
</evidence>
<evidence type="ECO:0000313" key="9">
    <source>
        <dbReference type="EMBL" id="RDU24776.1"/>
    </source>
</evidence>
<keyword evidence="3 9" id="KW-0808">Transferase</keyword>
<evidence type="ECO:0000256" key="2">
    <source>
        <dbReference type="ARBA" id="ARBA00006464"/>
    </source>
</evidence>
<evidence type="ECO:0000256" key="3">
    <source>
        <dbReference type="ARBA" id="ARBA00022679"/>
    </source>
</evidence>
<evidence type="ECO:0000259" key="8">
    <source>
        <dbReference type="Pfam" id="PF02397"/>
    </source>
</evidence>
<organism evidence="9 10">
    <name type="scientific">Anaerosacchariphilus polymeriproducens</name>
    <dbReference type="NCBI Taxonomy" id="1812858"/>
    <lineage>
        <taxon>Bacteria</taxon>
        <taxon>Bacillati</taxon>
        <taxon>Bacillota</taxon>
        <taxon>Clostridia</taxon>
        <taxon>Lachnospirales</taxon>
        <taxon>Lachnospiraceae</taxon>
        <taxon>Anaerosacchariphilus</taxon>
    </lineage>
</organism>
<sequence length="458" mass="52787">MGKFSKGVTISLMRISGDVVMCLLSLFLTMIFMQMSMVEKEHIYIQCVFCVIYILASKSYQLYYVTTFYYIDRVIILVSKSFIIATGITSIAIFAVGKTNIENRYYVVSLAVNYFLLLAAALFLRKFMKALSGIVAPRTALIGNIEQFKKFHHFMNQSSASINEIGYISVTENPGEQYLGCINELEEIVHKHAIDQIYILQRSVKWKVMKNIIQECMEMGVTANVLLHCNHLEGVHMYTSSCGTYPVVTYHTVSLNKYESIIKRILDIVGSLVGIVLSSPIMLVTAIIIRSTSKGPAIFKQVRVGQNGRQFKIYKFRSMYLDAEEKKKELISKNKLESNHMFKLENDPRITKVGKFIRKTSIDELPQFFNVLKGDMSLVGTRPPTMDEIEYYERWHWKRMSIKPGITGLWQVNGRSQITDFQKIVEMDIEYITKWNVLLDIKILFKTIYVIFHHTDAF</sequence>
<dbReference type="NCBIfam" id="TIGR03025">
    <property type="entry name" value="EPS_sugtrans"/>
    <property type="match status" value="1"/>
</dbReference>
<protein>
    <submittedName>
        <fullName evidence="9">Sugar transferase</fullName>
    </submittedName>
</protein>
<keyword evidence="4 7" id="KW-0812">Transmembrane</keyword>
<feature type="transmembrane region" description="Helical" evidence="7">
    <location>
        <begin position="43"/>
        <end position="63"/>
    </location>
</feature>
<dbReference type="EMBL" id="QRCT01000010">
    <property type="protein sequence ID" value="RDU24776.1"/>
    <property type="molecule type" value="Genomic_DNA"/>
</dbReference>
<dbReference type="GO" id="GO:0016780">
    <property type="term" value="F:phosphotransferase activity, for other substituted phosphate groups"/>
    <property type="evidence" value="ECO:0007669"/>
    <property type="project" value="TreeGrafter"/>
</dbReference>
<dbReference type="InterPro" id="IPR003362">
    <property type="entry name" value="Bact_transf"/>
</dbReference>
<dbReference type="RefSeq" id="WP_115480523.1">
    <property type="nucleotide sequence ID" value="NZ_QRCT01000010.1"/>
</dbReference>
<feature type="transmembrane region" description="Helical" evidence="7">
    <location>
        <begin position="265"/>
        <end position="289"/>
    </location>
</feature>
<dbReference type="OrthoDB" id="9808602at2"/>
<dbReference type="AlphaFoldDB" id="A0A371AYZ6"/>
<feature type="transmembrane region" description="Helical" evidence="7">
    <location>
        <begin position="103"/>
        <end position="124"/>
    </location>
</feature>
<dbReference type="Proteomes" id="UP000255036">
    <property type="component" value="Unassembled WGS sequence"/>
</dbReference>
<comment type="similarity">
    <text evidence="2">Belongs to the bacterial sugar transferase family.</text>
</comment>
<dbReference type="PANTHER" id="PTHR30576">
    <property type="entry name" value="COLANIC BIOSYNTHESIS UDP-GLUCOSE LIPID CARRIER TRANSFERASE"/>
    <property type="match status" value="1"/>
</dbReference>
<evidence type="ECO:0000256" key="5">
    <source>
        <dbReference type="ARBA" id="ARBA00022989"/>
    </source>
</evidence>
<dbReference type="PANTHER" id="PTHR30576:SF10">
    <property type="entry name" value="SLL5057 PROTEIN"/>
    <property type="match status" value="1"/>
</dbReference>
<gene>
    <name evidence="9" type="ORF">DWV06_02030</name>
</gene>
<reference evidence="9 10" key="1">
    <citation type="submission" date="2018-07" db="EMBL/GenBank/DDBJ databases">
        <title>Anaerosacharophilus polymeroproducens gen. nov. sp. nov., an anaerobic bacterium isolated from salt field.</title>
        <authorList>
            <person name="Kim W."/>
            <person name="Yang S.-H."/>
            <person name="Oh J."/>
            <person name="Lee J.-H."/>
            <person name="Kwon K.K."/>
        </authorList>
    </citation>
    <scope>NUCLEOTIDE SEQUENCE [LARGE SCALE GENOMIC DNA]</scope>
    <source>
        <strain evidence="9 10">MCWD5</strain>
    </source>
</reference>
<feature type="transmembrane region" description="Helical" evidence="7">
    <location>
        <begin position="12"/>
        <end position="37"/>
    </location>
</feature>
<dbReference type="InterPro" id="IPR017475">
    <property type="entry name" value="EPS_sugar_tfrase"/>
</dbReference>
<name>A0A371AYZ6_9FIRM</name>
<keyword evidence="6 7" id="KW-0472">Membrane</keyword>
<feature type="domain" description="Bacterial sugar transferase" evidence="8">
    <location>
        <begin position="263"/>
        <end position="452"/>
    </location>
</feature>
<evidence type="ECO:0000313" key="10">
    <source>
        <dbReference type="Proteomes" id="UP000255036"/>
    </source>
</evidence>
<proteinExistence type="inferred from homology"/>
<dbReference type="Pfam" id="PF02397">
    <property type="entry name" value="Bac_transf"/>
    <property type="match status" value="1"/>
</dbReference>
<keyword evidence="5 7" id="KW-1133">Transmembrane helix</keyword>
<comment type="caution">
    <text evidence="9">The sequence shown here is derived from an EMBL/GenBank/DDBJ whole genome shotgun (WGS) entry which is preliminary data.</text>
</comment>
<keyword evidence="10" id="KW-1185">Reference proteome</keyword>
<evidence type="ECO:0000256" key="6">
    <source>
        <dbReference type="ARBA" id="ARBA00023136"/>
    </source>
</evidence>
<dbReference type="GO" id="GO:0016020">
    <property type="term" value="C:membrane"/>
    <property type="evidence" value="ECO:0007669"/>
    <property type="project" value="UniProtKB-SubCell"/>
</dbReference>
<evidence type="ECO:0000256" key="4">
    <source>
        <dbReference type="ARBA" id="ARBA00022692"/>
    </source>
</evidence>
<evidence type="ECO:0000256" key="1">
    <source>
        <dbReference type="ARBA" id="ARBA00004141"/>
    </source>
</evidence>